<feature type="signal peptide" evidence="1">
    <location>
        <begin position="1"/>
        <end position="17"/>
    </location>
</feature>
<sequence>MIFLGSLLLLELDPVNSYKPVTCGPRATIRHFPGPTSTPNFVDVQSTEFLVCPVPISSATFADSVLWRGKWDVWIILISQNFTLHFFHFNCFKTSKEHIMQFIMI</sequence>
<evidence type="ECO:0000313" key="3">
    <source>
        <dbReference type="Proteomes" id="UP000775213"/>
    </source>
</evidence>
<comment type="caution">
    <text evidence="2">The sequence shown here is derived from an EMBL/GenBank/DDBJ whole genome shotgun (WGS) entry which is preliminary data.</text>
</comment>
<organism evidence="2 3">
    <name type="scientific">Dendrobium chrysotoxum</name>
    <name type="common">Orchid</name>
    <dbReference type="NCBI Taxonomy" id="161865"/>
    <lineage>
        <taxon>Eukaryota</taxon>
        <taxon>Viridiplantae</taxon>
        <taxon>Streptophyta</taxon>
        <taxon>Embryophyta</taxon>
        <taxon>Tracheophyta</taxon>
        <taxon>Spermatophyta</taxon>
        <taxon>Magnoliopsida</taxon>
        <taxon>Liliopsida</taxon>
        <taxon>Asparagales</taxon>
        <taxon>Orchidaceae</taxon>
        <taxon>Epidendroideae</taxon>
        <taxon>Malaxideae</taxon>
        <taxon>Dendrobiinae</taxon>
        <taxon>Dendrobium</taxon>
    </lineage>
</organism>
<feature type="chain" id="PRO_5043764882" evidence="1">
    <location>
        <begin position="18"/>
        <end position="105"/>
    </location>
</feature>
<evidence type="ECO:0000256" key="1">
    <source>
        <dbReference type="SAM" id="SignalP"/>
    </source>
</evidence>
<keyword evidence="1" id="KW-0732">Signal</keyword>
<protein>
    <submittedName>
        <fullName evidence="2">Uncharacterized protein</fullName>
    </submittedName>
</protein>
<dbReference type="Proteomes" id="UP000775213">
    <property type="component" value="Unassembled WGS sequence"/>
</dbReference>
<dbReference type="EMBL" id="JAGFBR010000005">
    <property type="protein sequence ID" value="KAH0466607.1"/>
    <property type="molecule type" value="Genomic_DNA"/>
</dbReference>
<evidence type="ECO:0000313" key="2">
    <source>
        <dbReference type="EMBL" id="KAH0466607.1"/>
    </source>
</evidence>
<keyword evidence="3" id="KW-1185">Reference proteome</keyword>
<reference evidence="2 3" key="1">
    <citation type="journal article" date="2021" name="Hortic Res">
        <title>Chromosome-scale assembly of the Dendrobium chrysotoxum genome enhances the understanding of orchid evolution.</title>
        <authorList>
            <person name="Zhang Y."/>
            <person name="Zhang G.Q."/>
            <person name="Zhang D."/>
            <person name="Liu X.D."/>
            <person name="Xu X.Y."/>
            <person name="Sun W.H."/>
            <person name="Yu X."/>
            <person name="Zhu X."/>
            <person name="Wang Z.W."/>
            <person name="Zhao X."/>
            <person name="Zhong W.Y."/>
            <person name="Chen H."/>
            <person name="Yin W.L."/>
            <person name="Huang T."/>
            <person name="Niu S.C."/>
            <person name="Liu Z.J."/>
        </authorList>
    </citation>
    <scope>NUCLEOTIDE SEQUENCE [LARGE SCALE GENOMIC DNA]</scope>
    <source>
        <strain evidence="2">Lindl</strain>
    </source>
</reference>
<gene>
    <name evidence="2" type="ORF">IEQ34_003845</name>
</gene>
<dbReference type="AlphaFoldDB" id="A0AAV7HFJ3"/>
<name>A0AAV7HFJ3_DENCH</name>
<proteinExistence type="predicted"/>
<accession>A0AAV7HFJ3</accession>